<keyword evidence="2" id="KW-1185">Reference proteome</keyword>
<organism evidence="1 2">
    <name type="scientific">Faunimonas pinastri</name>
    <dbReference type="NCBI Taxonomy" id="1855383"/>
    <lineage>
        <taxon>Bacteria</taxon>
        <taxon>Pseudomonadati</taxon>
        <taxon>Pseudomonadota</taxon>
        <taxon>Alphaproteobacteria</taxon>
        <taxon>Hyphomicrobiales</taxon>
        <taxon>Afifellaceae</taxon>
        <taxon>Faunimonas</taxon>
    </lineage>
</organism>
<evidence type="ECO:0000313" key="2">
    <source>
        <dbReference type="Proteomes" id="UP000199647"/>
    </source>
</evidence>
<sequence length="96" mass="11223">MPTELIRTHLRYLESDAKTVRERAVIRAWITMIESDPALVEIIEENKKDELSQYRWDIIRVASELLQSLAQEVNVLGGDYPEEALFLAQENTHQRQ</sequence>
<name>A0A1H9QWH1_9HYPH</name>
<dbReference type="EMBL" id="FOFG01000038">
    <property type="protein sequence ID" value="SER64798.1"/>
    <property type="molecule type" value="Genomic_DNA"/>
</dbReference>
<proteinExistence type="predicted"/>
<dbReference type="Proteomes" id="UP000199647">
    <property type="component" value="Unassembled WGS sequence"/>
</dbReference>
<evidence type="ECO:0000313" key="1">
    <source>
        <dbReference type="EMBL" id="SER64798.1"/>
    </source>
</evidence>
<accession>A0A1H9QWH1</accession>
<reference evidence="1 2" key="1">
    <citation type="submission" date="2016-10" db="EMBL/GenBank/DDBJ databases">
        <authorList>
            <person name="de Groot N.N."/>
        </authorList>
    </citation>
    <scope>NUCLEOTIDE SEQUENCE [LARGE SCALE GENOMIC DNA]</scope>
    <source>
        <strain evidence="1 2">A52C2</strain>
    </source>
</reference>
<gene>
    <name evidence="1" type="ORF">SAMN05216548_1383</name>
</gene>
<dbReference type="AlphaFoldDB" id="A0A1H9QWH1"/>
<protein>
    <submittedName>
        <fullName evidence="1">Uncharacterized protein</fullName>
    </submittedName>
</protein>
<dbReference type="STRING" id="1855383.SAMN05216548_1383"/>